<organism evidence="2 3">
    <name type="scientific">Thalictrum thalictroides</name>
    <name type="common">Rue-anemone</name>
    <name type="synonym">Anemone thalictroides</name>
    <dbReference type="NCBI Taxonomy" id="46969"/>
    <lineage>
        <taxon>Eukaryota</taxon>
        <taxon>Viridiplantae</taxon>
        <taxon>Streptophyta</taxon>
        <taxon>Embryophyta</taxon>
        <taxon>Tracheophyta</taxon>
        <taxon>Spermatophyta</taxon>
        <taxon>Magnoliopsida</taxon>
        <taxon>Ranunculales</taxon>
        <taxon>Ranunculaceae</taxon>
        <taxon>Thalictroideae</taxon>
        <taxon>Thalictrum</taxon>
    </lineage>
</organism>
<feature type="region of interest" description="Disordered" evidence="1">
    <location>
        <begin position="1"/>
        <end position="62"/>
    </location>
</feature>
<dbReference type="EMBL" id="JABWDY010040107">
    <property type="protein sequence ID" value="KAF5178401.1"/>
    <property type="molecule type" value="Genomic_DNA"/>
</dbReference>
<sequence length="100" mass="11119">MGGQQLNVGGIQSKPSQQPDFQHHKQAAERSNTKGIHVKTLKQPDSQHLNSSPSADDIPHSLPLMLIEEKSKTEARKTNVEEIQLKAIEEPRGIQSNTFQ</sequence>
<gene>
    <name evidence="2" type="ORF">FRX31_032016</name>
</gene>
<evidence type="ECO:0000256" key="1">
    <source>
        <dbReference type="SAM" id="MobiDB-lite"/>
    </source>
</evidence>
<keyword evidence="3" id="KW-1185">Reference proteome</keyword>
<name>A0A7J6V0X1_THATH</name>
<evidence type="ECO:0000313" key="2">
    <source>
        <dbReference type="EMBL" id="KAF5178401.1"/>
    </source>
</evidence>
<dbReference type="AlphaFoldDB" id="A0A7J6V0X1"/>
<proteinExistence type="predicted"/>
<reference evidence="2 3" key="1">
    <citation type="submission" date="2020-06" db="EMBL/GenBank/DDBJ databases">
        <title>Transcriptomic and genomic resources for Thalictrum thalictroides and T. hernandezii: Facilitating candidate gene discovery in an emerging model plant lineage.</title>
        <authorList>
            <person name="Arias T."/>
            <person name="Riano-Pachon D.M."/>
            <person name="Di Stilio V.S."/>
        </authorList>
    </citation>
    <scope>NUCLEOTIDE SEQUENCE [LARGE SCALE GENOMIC DNA]</scope>
    <source>
        <strain evidence="3">cv. WT478/WT964</strain>
        <tissue evidence="2">Leaves</tissue>
    </source>
</reference>
<feature type="compositionally biased region" description="Basic and acidic residues" evidence="1">
    <location>
        <begin position="21"/>
        <end position="32"/>
    </location>
</feature>
<dbReference type="Proteomes" id="UP000554482">
    <property type="component" value="Unassembled WGS sequence"/>
</dbReference>
<comment type="caution">
    <text evidence="2">The sequence shown here is derived from an EMBL/GenBank/DDBJ whole genome shotgun (WGS) entry which is preliminary data.</text>
</comment>
<feature type="compositionally biased region" description="Polar residues" evidence="1">
    <location>
        <begin position="43"/>
        <end position="54"/>
    </location>
</feature>
<accession>A0A7J6V0X1</accession>
<protein>
    <submittedName>
        <fullName evidence="2">Uncharacterized protein</fullName>
    </submittedName>
</protein>
<evidence type="ECO:0000313" key="3">
    <source>
        <dbReference type="Proteomes" id="UP000554482"/>
    </source>
</evidence>